<name>A0A381PRV8_9ZZZZ</name>
<keyword evidence="4" id="KW-0520">NAD</keyword>
<evidence type="ECO:0000256" key="3">
    <source>
        <dbReference type="ARBA" id="ARBA00022857"/>
    </source>
</evidence>
<dbReference type="HAMAP" id="MF_00361">
    <property type="entry name" value="NAD_kinase"/>
    <property type="match status" value="1"/>
</dbReference>
<proteinExistence type="inferred from homology"/>
<keyword evidence="1" id="KW-0808">Transferase</keyword>
<dbReference type="InterPro" id="IPR017437">
    <property type="entry name" value="ATP-NAD_kinase_PpnK-typ_C"/>
</dbReference>
<dbReference type="EMBL" id="UINC01001071">
    <property type="protein sequence ID" value="SUZ69755.1"/>
    <property type="molecule type" value="Genomic_DNA"/>
</dbReference>
<dbReference type="PANTHER" id="PTHR20275:SF0">
    <property type="entry name" value="NAD KINASE"/>
    <property type="match status" value="1"/>
</dbReference>
<dbReference type="GO" id="GO:0006741">
    <property type="term" value="P:NADP+ biosynthetic process"/>
    <property type="evidence" value="ECO:0007669"/>
    <property type="project" value="InterPro"/>
</dbReference>
<dbReference type="SUPFAM" id="SSF111331">
    <property type="entry name" value="NAD kinase/diacylglycerol kinase-like"/>
    <property type="match status" value="1"/>
</dbReference>
<dbReference type="PANTHER" id="PTHR20275">
    <property type="entry name" value="NAD KINASE"/>
    <property type="match status" value="1"/>
</dbReference>
<dbReference type="GO" id="GO:0019674">
    <property type="term" value="P:NAD+ metabolic process"/>
    <property type="evidence" value="ECO:0007669"/>
    <property type="project" value="InterPro"/>
</dbReference>
<evidence type="ECO:0000256" key="4">
    <source>
        <dbReference type="ARBA" id="ARBA00023027"/>
    </source>
</evidence>
<dbReference type="GO" id="GO:0003951">
    <property type="term" value="F:NAD+ kinase activity"/>
    <property type="evidence" value="ECO:0007669"/>
    <property type="project" value="InterPro"/>
</dbReference>
<evidence type="ECO:0000256" key="1">
    <source>
        <dbReference type="ARBA" id="ARBA00022679"/>
    </source>
</evidence>
<dbReference type="InterPro" id="IPR016064">
    <property type="entry name" value="NAD/diacylglycerol_kinase_sf"/>
</dbReference>
<dbReference type="Gene3D" id="3.40.50.10330">
    <property type="entry name" value="Probable inorganic polyphosphate/atp-NAD kinase, domain 1"/>
    <property type="match status" value="1"/>
</dbReference>
<dbReference type="InterPro" id="IPR002504">
    <property type="entry name" value="NADK"/>
</dbReference>
<dbReference type="AlphaFoldDB" id="A0A381PRV8"/>
<dbReference type="InterPro" id="IPR017438">
    <property type="entry name" value="ATP-NAD_kinase_N"/>
</dbReference>
<evidence type="ECO:0000256" key="2">
    <source>
        <dbReference type="ARBA" id="ARBA00022777"/>
    </source>
</evidence>
<accession>A0A381PRV8</accession>
<evidence type="ECO:0000313" key="5">
    <source>
        <dbReference type="EMBL" id="SUZ69755.1"/>
    </source>
</evidence>
<dbReference type="Pfam" id="PF01513">
    <property type="entry name" value="NAD_kinase"/>
    <property type="match status" value="1"/>
</dbReference>
<keyword evidence="3" id="KW-0521">NADP</keyword>
<dbReference type="Pfam" id="PF20143">
    <property type="entry name" value="NAD_kinase_C"/>
    <property type="match status" value="1"/>
</dbReference>
<evidence type="ECO:0008006" key="6">
    <source>
        <dbReference type="Google" id="ProtNLM"/>
    </source>
</evidence>
<sequence length="264" mass="28242">MTAHNVTPVFETSTAALASLDVKTLDRDDLPSDVDMVLVLGGDGTLLSMAGRIAETGANIPMLAVNFGGLGFLTEITLDELYPSLELALNGTAKLDQRHMLRAVVKRNKQTVVERLVLNEVTIMRGASSPIMDLAVSVGSQFVANFKADGLIVASPTGSTAYNLAVGGPIVHPLVEALILTPIAPHTLTNRPIVLPKASEVRVQPVFGCDNDEVVTTFDGQFGVKLQCDDIVCVSAASGSLKLFRAPTRNYFAVLREKLKWAER</sequence>
<organism evidence="5">
    <name type="scientific">marine metagenome</name>
    <dbReference type="NCBI Taxonomy" id="408172"/>
    <lineage>
        <taxon>unclassified sequences</taxon>
        <taxon>metagenomes</taxon>
        <taxon>ecological metagenomes</taxon>
    </lineage>
</organism>
<gene>
    <name evidence="5" type="ORF">METZ01_LOCUS22609</name>
</gene>
<reference evidence="5" key="1">
    <citation type="submission" date="2018-05" db="EMBL/GenBank/DDBJ databases">
        <authorList>
            <person name="Lanie J.A."/>
            <person name="Ng W.-L."/>
            <person name="Kazmierczak K.M."/>
            <person name="Andrzejewski T.M."/>
            <person name="Davidsen T.M."/>
            <person name="Wayne K.J."/>
            <person name="Tettelin H."/>
            <person name="Glass J.I."/>
            <person name="Rusch D."/>
            <person name="Podicherti R."/>
            <person name="Tsui H.-C.T."/>
            <person name="Winkler M.E."/>
        </authorList>
    </citation>
    <scope>NUCLEOTIDE SEQUENCE</scope>
</reference>
<dbReference type="Gene3D" id="2.60.200.30">
    <property type="entry name" value="Probable inorganic polyphosphate/atp-NAD kinase, domain 2"/>
    <property type="match status" value="1"/>
</dbReference>
<protein>
    <recommendedName>
        <fullName evidence="6">NAD kinase</fullName>
    </recommendedName>
</protein>
<keyword evidence="2" id="KW-0418">Kinase</keyword>